<reference evidence="1 2" key="1">
    <citation type="submission" date="2022-10" db="EMBL/GenBank/DDBJ databases">
        <title>Draft genome sequence of Streptomyces sp. YSPA8.</title>
        <authorList>
            <person name="Moriuchi R."/>
            <person name="Dohra H."/>
            <person name="Yamamura H."/>
            <person name="Kodani S."/>
        </authorList>
    </citation>
    <scope>NUCLEOTIDE SEQUENCE [LARGE SCALE GENOMIC DNA]</scope>
    <source>
        <strain evidence="1 2">YSPA8</strain>
    </source>
</reference>
<evidence type="ECO:0000313" key="1">
    <source>
        <dbReference type="EMBL" id="GLF95716.1"/>
    </source>
</evidence>
<sequence length="49" mass="5467">MSAAELNARIRELWADGQLPEERRGEYEALVLKWAAAALERVESVEPAA</sequence>
<gene>
    <name evidence="1" type="ORF">SYYSPA8_15485</name>
</gene>
<dbReference type="Proteomes" id="UP001291653">
    <property type="component" value="Unassembled WGS sequence"/>
</dbReference>
<keyword evidence="2" id="KW-1185">Reference proteome</keyword>
<protein>
    <submittedName>
        <fullName evidence="1">Uncharacterized protein</fullName>
    </submittedName>
</protein>
<name>A0ABQ5NZD4_9ACTN</name>
<dbReference type="RefSeq" id="WP_407706009.1">
    <property type="nucleotide sequence ID" value="NZ_BSBI01000005.1"/>
</dbReference>
<organism evidence="1 2">
    <name type="scientific">Streptomyces yaizuensis</name>
    <dbReference type="NCBI Taxonomy" id="2989713"/>
    <lineage>
        <taxon>Bacteria</taxon>
        <taxon>Bacillati</taxon>
        <taxon>Actinomycetota</taxon>
        <taxon>Actinomycetes</taxon>
        <taxon>Kitasatosporales</taxon>
        <taxon>Streptomycetaceae</taxon>
        <taxon>Streptomyces</taxon>
    </lineage>
</organism>
<accession>A0ABQ5NZD4</accession>
<comment type="caution">
    <text evidence="1">The sequence shown here is derived from an EMBL/GenBank/DDBJ whole genome shotgun (WGS) entry which is preliminary data.</text>
</comment>
<evidence type="ECO:0000313" key="2">
    <source>
        <dbReference type="Proteomes" id="UP001291653"/>
    </source>
</evidence>
<dbReference type="EMBL" id="BSBI01000005">
    <property type="protein sequence ID" value="GLF95716.1"/>
    <property type="molecule type" value="Genomic_DNA"/>
</dbReference>
<proteinExistence type="predicted"/>